<dbReference type="EMBL" id="BPQQ01000028">
    <property type="protein sequence ID" value="GJE00569.1"/>
    <property type="molecule type" value="Genomic_DNA"/>
</dbReference>
<evidence type="ECO:0000256" key="1">
    <source>
        <dbReference type="ARBA" id="ARBA00023163"/>
    </source>
</evidence>
<organism evidence="3 4">
    <name type="scientific">Methylobacterium isbiliense</name>
    <dbReference type="NCBI Taxonomy" id="315478"/>
    <lineage>
        <taxon>Bacteria</taxon>
        <taxon>Pseudomonadati</taxon>
        <taxon>Pseudomonadota</taxon>
        <taxon>Alphaproteobacteria</taxon>
        <taxon>Hyphomicrobiales</taxon>
        <taxon>Methylobacteriaceae</taxon>
        <taxon>Methylobacterium</taxon>
    </lineage>
</organism>
<dbReference type="Proteomes" id="UP001055153">
    <property type="component" value="Unassembled WGS sequence"/>
</dbReference>
<protein>
    <recommendedName>
        <fullName evidence="2">NusG-like N-terminal domain-containing protein</fullName>
    </recommendedName>
</protein>
<dbReference type="InterPro" id="IPR006645">
    <property type="entry name" value="NGN-like_dom"/>
</dbReference>
<dbReference type="Pfam" id="PF02357">
    <property type="entry name" value="NusG"/>
    <property type="match status" value="1"/>
</dbReference>
<dbReference type="SUPFAM" id="SSF82679">
    <property type="entry name" value="N-utilization substance G protein NusG, N-terminal domain"/>
    <property type="match status" value="1"/>
</dbReference>
<sequence>MAQAAGEPNPLRWHAAVTFPGCEIKVRDEMQRREIDTVLPMIRFWRIRSRQRFVAERPLLARTVVFGLDHSFQSIAGIEGLERVVRGASLAWADLPEDDVFDLRLRILRGEFDATLRQSHPERPWPRLIAYLIRNGDLPPQAVWTHRQAKAAGLKFAAAA</sequence>
<evidence type="ECO:0000313" key="4">
    <source>
        <dbReference type="Proteomes" id="UP001055153"/>
    </source>
</evidence>
<dbReference type="InterPro" id="IPR036735">
    <property type="entry name" value="NGN_dom_sf"/>
</dbReference>
<name>A0ABQ4SC05_9HYPH</name>
<keyword evidence="4" id="KW-1185">Reference proteome</keyword>
<accession>A0ABQ4SC05</accession>
<keyword evidence="1" id="KW-0804">Transcription</keyword>
<proteinExistence type="predicted"/>
<comment type="caution">
    <text evidence="3">The sequence shown here is derived from an EMBL/GenBank/DDBJ whole genome shotgun (WGS) entry which is preliminary data.</text>
</comment>
<reference evidence="3" key="1">
    <citation type="journal article" date="2021" name="Front. Microbiol.">
        <title>Comprehensive Comparative Genomics and Phenotyping of Methylobacterium Species.</title>
        <authorList>
            <person name="Alessa O."/>
            <person name="Ogura Y."/>
            <person name="Fujitani Y."/>
            <person name="Takami H."/>
            <person name="Hayashi T."/>
            <person name="Sahin N."/>
            <person name="Tani A."/>
        </authorList>
    </citation>
    <scope>NUCLEOTIDE SEQUENCE</scope>
    <source>
        <strain evidence="3">DSM 17168</strain>
    </source>
</reference>
<feature type="domain" description="NusG-like N-terminal" evidence="2">
    <location>
        <begin position="12"/>
        <end position="102"/>
    </location>
</feature>
<evidence type="ECO:0000259" key="2">
    <source>
        <dbReference type="Pfam" id="PF02357"/>
    </source>
</evidence>
<reference evidence="3" key="2">
    <citation type="submission" date="2021-08" db="EMBL/GenBank/DDBJ databases">
        <authorList>
            <person name="Tani A."/>
            <person name="Ola A."/>
            <person name="Ogura Y."/>
            <person name="Katsura K."/>
            <person name="Hayashi T."/>
        </authorList>
    </citation>
    <scope>NUCLEOTIDE SEQUENCE</scope>
    <source>
        <strain evidence="3">DSM 17168</strain>
    </source>
</reference>
<evidence type="ECO:0000313" key="3">
    <source>
        <dbReference type="EMBL" id="GJE00569.1"/>
    </source>
</evidence>
<gene>
    <name evidence="3" type="ORF">GMJLKIPL_2492</name>
</gene>
<dbReference type="Gene3D" id="3.30.70.940">
    <property type="entry name" value="NusG, N-terminal domain"/>
    <property type="match status" value="1"/>
</dbReference>